<dbReference type="SUPFAM" id="SSF54928">
    <property type="entry name" value="RNA-binding domain, RBD"/>
    <property type="match status" value="1"/>
</dbReference>
<name>A0A060TD47_BLAAD</name>
<sequence>MGHIHIFERQPLVDASDADLNSIPDKRSDIGVKRLLKGSLSGLKPRSSSSPNLPCAAGPLEMLSISGPPKHTNTYTPARSRPVGSRPTATTMQTIAPPKFTVLDRIVTFQEVPGTVGLTSILAQVSGGKLERIETKAPGEGNDPRVMKCYSLHLHYFDPKGAQAFFRYANAGRFVVNGRSLKPVMMHKQLASYSARKVILDQMSKGATRCLILEAHNDTNDNPRRPPAGISLDEIKLEFGKFGRVVTIQPLIRPKLAVSIQYADTSSAIRAIRAFYHHHGYKRFQGYALSFDRDPIDKECPVPLY</sequence>
<feature type="compositionally biased region" description="Low complexity" evidence="1">
    <location>
        <begin position="40"/>
        <end position="51"/>
    </location>
</feature>
<dbReference type="InterPro" id="IPR035979">
    <property type="entry name" value="RBD_domain_sf"/>
</dbReference>
<gene>
    <name evidence="2" type="ORF">GNLVRS02_ARAD1B21560g</name>
</gene>
<dbReference type="EMBL" id="HG937692">
    <property type="protein sequence ID" value="CDP36812.1"/>
    <property type="molecule type" value="Genomic_DNA"/>
</dbReference>
<protein>
    <submittedName>
        <fullName evidence="2">ARAD1B21560p</fullName>
    </submittedName>
</protein>
<feature type="region of interest" description="Disordered" evidence="1">
    <location>
        <begin position="40"/>
        <end position="90"/>
    </location>
</feature>
<reference evidence="2" key="1">
    <citation type="submission" date="2014-02" db="EMBL/GenBank/DDBJ databases">
        <authorList>
            <person name="Genoscope - CEA"/>
        </authorList>
    </citation>
    <scope>NUCLEOTIDE SEQUENCE</scope>
    <source>
        <strain evidence="2">LS3</strain>
    </source>
</reference>
<evidence type="ECO:0000256" key="1">
    <source>
        <dbReference type="SAM" id="MobiDB-lite"/>
    </source>
</evidence>
<dbReference type="GO" id="GO:0003676">
    <property type="term" value="F:nucleic acid binding"/>
    <property type="evidence" value="ECO:0007669"/>
    <property type="project" value="InterPro"/>
</dbReference>
<dbReference type="AlphaFoldDB" id="A0A060TD47"/>
<reference evidence="2" key="2">
    <citation type="submission" date="2014-06" db="EMBL/GenBank/DDBJ databases">
        <title>The complete genome of Blastobotrys (Arxula) adeninivorans LS3 - a yeast of biotechnological interest.</title>
        <authorList>
            <person name="Kunze G."/>
            <person name="Gaillardin C."/>
            <person name="Czernicka M."/>
            <person name="Durrens P."/>
            <person name="Martin T."/>
            <person name="Boer E."/>
            <person name="Gabaldon T."/>
            <person name="Cruz J."/>
            <person name="Talla E."/>
            <person name="Marck C."/>
            <person name="Goffeau A."/>
            <person name="Barbe V."/>
            <person name="Baret P."/>
            <person name="Baronian K."/>
            <person name="Beier S."/>
            <person name="Bleykasten C."/>
            <person name="Bode R."/>
            <person name="Casaregola S."/>
            <person name="Despons L."/>
            <person name="Fairhead C."/>
            <person name="Giersberg M."/>
            <person name="Gierski P."/>
            <person name="Hahnel U."/>
            <person name="Hartmann A."/>
            <person name="Jankowska D."/>
            <person name="Jubin C."/>
            <person name="Jung P."/>
            <person name="Lafontaine I."/>
            <person name="Leh-Louis V."/>
            <person name="Lemaire M."/>
            <person name="Marcet-Houben M."/>
            <person name="Mascher M."/>
            <person name="Morel G."/>
            <person name="Richard G.-F."/>
            <person name="Riechen J."/>
            <person name="Sacerdot C."/>
            <person name="Sarkar A."/>
            <person name="Savel G."/>
            <person name="Schacherer J."/>
            <person name="Sherman D."/>
            <person name="Straub M.-L."/>
            <person name="Stein N."/>
            <person name="Thierry A."/>
            <person name="Trautwein-Schult A."/>
            <person name="Westhof E."/>
            <person name="Worch S."/>
            <person name="Dujon B."/>
            <person name="Souciet J.-L."/>
            <person name="Wincker P."/>
            <person name="Scholz U."/>
            <person name="Neuveglise N."/>
        </authorList>
    </citation>
    <scope>NUCLEOTIDE SEQUENCE</scope>
    <source>
        <strain evidence="2">LS3</strain>
    </source>
</reference>
<organism evidence="2">
    <name type="scientific">Blastobotrys adeninivorans</name>
    <name type="common">Yeast</name>
    <name type="synonym">Arxula adeninivorans</name>
    <dbReference type="NCBI Taxonomy" id="409370"/>
    <lineage>
        <taxon>Eukaryota</taxon>
        <taxon>Fungi</taxon>
        <taxon>Dikarya</taxon>
        <taxon>Ascomycota</taxon>
        <taxon>Saccharomycotina</taxon>
        <taxon>Dipodascomycetes</taxon>
        <taxon>Dipodascales</taxon>
        <taxon>Trichomonascaceae</taxon>
        <taxon>Blastobotrys</taxon>
    </lineage>
</organism>
<evidence type="ECO:0000313" key="2">
    <source>
        <dbReference type="EMBL" id="CDP36812.1"/>
    </source>
</evidence>
<proteinExistence type="predicted"/>
<dbReference type="PhylomeDB" id="A0A060TD47"/>
<accession>A0A060TD47</accession>